<dbReference type="PANTHER" id="PTHR43434:SF19">
    <property type="entry name" value="PHOSPHONOACETALDEHYDE HYDROLASE"/>
    <property type="match status" value="1"/>
</dbReference>
<dbReference type="EMBL" id="JBHLVO010000039">
    <property type="protein sequence ID" value="MFC0274572.1"/>
    <property type="molecule type" value="Genomic_DNA"/>
</dbReference>
<dbReference type="CDD" id="cd02586">
    <property type="entry name" value="HAD_PHN"/>
    <property type="match status" value="1"/>
</dbReference>
<reference evidence="5 6" key="1">
    <citation type="submission" date="2024-09" db="EMBL/GenBank/DDBJ databases">
        <authorList>
            <person name="Sun Q."/>
            <person name="Mori K."/>
        </authorList>
    </citation>
    <scope>NUCLEOTIDE SEQUENCE [LARGE SCALE GENOMIC DNA]</scope>
    <source>
        <strain evidence="5 6">CCM 7228</strain>
    </source>
</reference>
<dbReference type="Gene3D" id="1.10.150.240">
    <property type="entry name" value="Putative phosphatase, domain 2"/>
    <property type="match status" value="1"/>
</dbReference>
<dbReference type="Gene3D" id="3.40.50.1000">
    <property type="entry name" value="HAD superfamily/HAD-like"/>
    <property type="match status" value="1"/>
</dbReference>
<comment type="subunit">
    <text evidence="4">Homodimer.</text>
</comment>
<evidence type="ECO:0000256" key="1">
    <source>
        <dbReference type="ARBA" id="ARBA00022801"/>
    </source>
</evidence>
<evidence type="ECO:0000313" key="6">
    <source>
        <dbReference type="Proteomes" id="UP001589854"/>
    </source>
</evidence>
<feature type="binding site" evidence="4">
    <location>
        <position position="10"/>
    </location>
    <ligand>
        <name>Mg(2+)</name>
        <dbReference type="ChEBI" id="CHEBI:18420"/>
    </ligand>
</feature>
<feature type="active site" description="Schiff-base intermediate with substrate" evidence="4">
    <location>
        <position position="51"/>
    </location>
</feature>
<keyword evidence="3 4" id="KW-0704">Schiff base</keyword>
<keyword evidence="6" id="KW-1185">Reference proteome</keyword>
<evidence type="ECO:0000313" key="5">
    <source>
        <dbReference type="EMBL" id="MFC0274572.1"/>
    </source>
</evidence>
<keyword evidence="4" id="KW-0479">Metal-binding</keyword>
<name>A0ABV6GNX9_9BACI</name>
<dbReference type="EC" id="3.11.1.1" evidence="4"/>
<dbReference type="PANTHER" id="PTHR43434">
    <property type="entry name" value="PHOSPHOGLYCOLATE PHOSPHATASE"/>
    <property type="match status" value="1"/>
</dbReference>
<sequence length="266" mass="30011">MNKYEGIILDWAGTAIDYGCFAPLKVFIEIFTNKGVNITTEEARVPMGLPKIDHVRAICEMPRVKESWLQIHGETPSEKNIQEMYEQFEEILFEVLPEYTTPIPGVLETVQILRDKGYKIGSTTGYTREMMNIVVPAAKEKGYSPDFIVTPDEVKEGRPYPWMCYLNAMELGIYPMNKLLKVGDTTSDMKEGRNAGMYTVGVILGSSELGLAEHEMNELPKDLLLEKKSAVKERFLAAGANEVIDSFSDLPNLLEKFEKQPMVISK</sequence>
<comment type="caution">
    <text evidence="5">The sequence shown here is derived from an EMBL/GenBank/DDBJ whole genome shotgun (WGS) entry which is preliminary data.</text>
</comment>
<dbReference type="SFLD" id="SFLDG01135">
    <property type="entry name" value="C1.5.6:_HAD__Beta-PGM__Phospha"/>
    <property type="match status" value="1"/>
</dbReference>
<feature type="active site" description="Nucleophile" evidence="4">
    <location>
        <position position="10"/>
    </location>
</feature>
<dbReference type="InterPro" id="IPR023214">
    <property type="entry name" value="HAD_sf"/>
</dbReference>
<evidence type="ECO:0000256" key="3">
    <source>
        <dbReference type="ARBA" id="ARBA00023270"/>
    </source>
</evidence>
<gene>
    <name evidence="4 5" type="primary">phnX</name>
    <name evidence="5" type="ORF">ACFFIX_24905</name>
</gene>
<dbReference type="SFLD" id="SFLDG01129">
    <property type="entry name" value="C1.5:_HAD__Beta-PGM__Phosphata"/>
    <property type="match status" value="1"/>
</dbReference>
<keyword evidence="1 4" id="KW-0378">Hydrolase</keyword>
<feature type="binding site" evidence="4">
    <location>
        <position position="184"/>
    </location>
    <ligand>
        <name>Mg(2+)</name>
        <dbReference type="ChEBI" id="CHEBI:18420"/>
    </ligand>
</feature>
<dbReference type="GO" id="GO:0050194">
    <property type="term" value="F:phosphonoacetaldehyde hydrolase activity"/>
    <property type="evidence" value="ECO:0007669"/>
    <property type="project" value="UniProtKB-EC"/>
</dbReference>
<comment type="catalytic activity">
    <reaction evidence="4">
        <text>phosphonoacetaldehyde + H2O = acetaldehyde + phosphate + H(+)</text>
        <dbReference type="Rhea" id="RHEA:18905"/>
        <dbReference type="ChEBI" id="CHEBI:15343"/>
        <dbReference type="ChEBI" id="CHEBI:15377"/>
        <dbReference type="ChEBI" id="CHEBI:15378"/>
        <dbReference type="ChEBI" id="CHEBI:43474"/>
        <dbReference type="ChEBI" id="CHEBI:58383"/>
        <dbReference type="EC" id="3.11.1.1"/>
    </reaction>
</comment>
<dbReference type="NCBIfam" id="TIGR01549">
    <property type="entry name" value="HAD-SF-IA-v1"/>
    <property type="match status" value="1"/>
</dbReference>
<keyword evidence="2 4" id="KW-0460">Magnesium</keyword>
<dbReference type="HAMAP" id="MF_01375">
    <property type="entry name" value="PhnX"/>
    <property type="match status" value="1"/>
</dbReference>
<dbReference type="InterPro" id="IPR006323">
    <property type="entry name" value="Phosphonoacetald_hydro"/>
</dbReference>
<dbReference type="SUPFAM" id="SSF56784">
    <property type="entry name" value="HAD-like"/>
    <property type="match status" value="1"/>
</dbReference>
<proteinExistence type="inferred from homology"/>
<protein>
    <recommendedName>
        <fullName evidence="4">Phosphonoacetaldehyde hydrolase</fullName>
        <shortName evidence="4">Phosphonatase</shortName>
        <ecNumber evidence="4">3.11.1.1</ecNumber>
    </recommendedName>
    <alternativeName>
        <fullName evidence="4">Phosphonoacetaldehyde phosphonohydrolase</fullName>
    </alternativeName>
</protein>
<dbReference type="Proteomes" id="UP001589854">
    <property type="component" value="Unassembled WGS sequence"/>
</dbReference>
<comment type="function">
    <text evidence="4">Involved in phosphonate degradation.</text>
</comment>
<accession>A0ABV6GNX9</accession>
<organism evidence="5 6">
    <name type="scientific">Metabacillus herbersteinensis</name>
    <dbReference type="NCBI Taxonomy" id="283816"/>
    <lineage>
        <taxon>Bacteria</taxon>
        <taxon>Bacillati</taxon>
        <taxon>Bacillota</taxon>
        <taxon>Bacilli</taxon>
        <taxon>Bacillales</taxon>
        <taxon>Bacillaceae</taxon>
        <taxon>Metabacillus</taxon>
    </lineage>
</organism>
<dbReference type="InterPro" id="IPR050155">
    <property type="entry name" value="HAD-like_hydrolase_sf"/>
</dbReference>
<dbReference type="InterPro" id="IPR036412">
    <property type="entry name" value="HAD-like_sf"/>
</dbReference>
<dbReference type="NCBIfam" id="TIGR01422">
    <property type="entry name" value="phosphonatase"/>
    <property type="match status" value="1"/>
</dbReference>
<dbReference type="InterPro" id="IPR041492">
    <property type="entry name" value="HAD_2"/>
</dbReference>
<dbReference type="Pfam" id="PF13419">
    <property type="entry name" value="HAD_2"/>
    <property type="match status" value="1"/>
</dbReference>
<evidence type="ECO:0000256" key="4">
    <source>
        <dbReference type="HAMAP-Rule" id="MF_01375"/>
    </source>
</evidence>
<feature type="binding site" evidence="4">
    <location>
        <position position="12"/>
    </location>
    <ligand>
        <name>Mg(2+)</name>
        <dbReference type="ChEBI" id="CHEBI:18420"/>
    </ligand>
</feature>
<comment type="cofactor">
    <cofactor evidence="4">
        <name>Mg(2+)</name>
        <dbReference type="ChEBI" id="CHEBI:18420"/>
    </cofactor>
    <text evidence="4">Binds 1 Mg(2+) ion per subunit.</text>
</comment>
<dbReference type="InterPro" id="IPR023198">
    <property type="entry name" value="PGP-like_dom2"/>
</dbReference>
<evidence type="ECO:0000256" key="2">
    <source>
        <dbReference type="ARBA" id="ARBA00022842"/>
    </source>
</evidence>
<dbReference type="InterPro" id="IPR006439">
    <property type="entry name" value="HAD-SF_hydro_IA"/>
</dbReference>
<dbReference type="SFLD" id="SFLDS00003">
    <property type="entry name" value="Haloacid_Dehalogenase"/>
    <property type="match status" value="1"/>
</dbReference>
<comment type="similarity">
    <text evidence="4">Belongs to the HAD-like hydrolase superfamily. PhnX family.</text>
</comment>
<dbReference type="RefSeq" id="WP_378938956.1">
    <property type="nucleotide sequence ID" value="NZ_JBHLVO010000039.1"/>
</dbReference>